<evidence type="ECO:0000313" key="2">
    <source>
        <dbReference type="Proteomes" id="UP001362100"/>
    </source>
</evidence>
<reference evidence="1 2" key="1">
    <citation type="submission" date="2023-12" db="EMBL/GenBank/DDBJ databases">
        <title>Gut-associated functions are favored during microbiome assembly across C. elegans life.</title>
        <authorList>
            <person name="Zimmermann J."/>
        </authorList>
    </citation>
    <scope>NUCLEOTIDE SEQUENCE [LARGE SCALE GENOMIC DNA]</scope>
    <source>
        <strain evidence="1 2">BIGb0393</strain>
    </source>
</reference>
<evidence type="ECO:0008006" key="3">
    <source>
        <dbReference type="Google" id="ProtNLM"/>
    </source>
</evidence>
<proteinExistence type="predicted"/>
<evidence type="ECO:0000313" key="1">
    <source>
        <dbReference type="EMBL" id="MEJ5043879.1"/>
    </source>
</evidence>
<organism evidence="1 2">
    <name type="scientific">Pantoea nemavictus</name>
    <dbReference type="NCBI Taxonomy" id="2726955"/>
    <lineage>
        <taxon>Bacteria</taxon>
        <taxon>Pseudomonadati</taxon>
        <taxon>Pseudomonadota</taxon>
        <taxon>Gammaproteobacteria</taxon>
        <taxon>Enterobacterales</taxon>
        <taxon>Erwiniaceae</taxon>
        <taxon>Pantoea</taxon>
    </lineage>
</organism>
<dbReference type="Proteomes" id="UP001362100">
    <property type="component" value="Unassembled WGS sequence"/>
</dbReference>
<comment type="caution">
    <text evidence="1">The sequence shown here is derived from an EMBL/GenBank/DDBJ whole genome shotgun (WGS) entry which is preliminary data.</text>
</comment>
<gene>
    <name evidence="1" type="ORF">WH298_01390</name>
</gene>
<dbReference type="RefSeq" id="WP_180822019.1">
    <property type="nucleotide sequence ID" value="NZ_JACAWY010000001.1"/>
</dbReference>
<keyword evidence="2" id="KW-1185">Reference proteome</keyword>
<accession>A0ABU8PMA3</accession>
<protein>
    <recommendedName>
        <fullName evidence="3">SnoaL-like domain-containing protein</fullName>
    </recommendedName>
</protein>
<dbReference type="SUPFAM" id="SSF54427">
    <property type="entry name" value="NTF2-like"/>
    <property type="match status" value="1"/>
</dbReference>
<dbReference type="EMBL" id="JBBGZW010000001">
    <property type="protein sequence ID" value="MEJ5043879.1"/>
    <property type="molecule type" value="Genomic_DNA"/>
</dbReference>
<dbReference type="InterPro" id="IPR032710">
    <property type="entry name" value="NTF2-like_dom_sf"/>
</dbReference>
<name>A0ABU8PMA3_9GAMM</name>
<sequence length="249" mass="28175">MTEQEITQARYHAACDIAHRWFAFFEGETEAAGLHSALFSEDVMLVHAGTHLLAQGKAEMTRWLRDLPYERGAHFIRRIDVIPLTDDQAEVNMEISYQVLGQEGQVGGALSEYRTTVKFDREHNAVFTFLHKTPRMPNPDKVFRDAFAENRLRSFIARFFQLMLTAPAHIRSLFAGNADADSVRDGMALLEEIIPEDIQLLTADTRALSFSLQVSSNDRRCVLSLLLDEAPGRYMAIRHASLSGHEDKP</sequence>